<sequence length="124" mass="14083">MSLTTFIFRLRNSPHPREWGGSTGAFFPNATGFTISGGVFTCNVINNVYHEQFSEFRRIPLGDIKLGKELKTAVYSRVLGRQIRETGVRRIYSAKIYPQFLPVTVAMYQGHAAEKHLAKYEAVR</sequence>
<gene>
    <name evidence="1" type="ORF">MSAN_01363500</name>
</gene>
<accession>A0A8H7D0Q2</accession>
<name>A0A8H7D0Q2_9AGAR</name>
<reference evidence="1" key="1">
    <citation type="submission" date="2020-05" db="EMBL/GenBank/DDBJ databases">
        <title>Mycena genomes resolve the evolution of fungal bioluminescence.</title>
        <authorList>
            <person name="Tsai I.J."/>
        </authorList>
    </citation>
    <scope>NUCLEOTIDE SEQUENCE</scope>
    <source>
        <strain evidence="1">160909Yilan</strain>
    </source>
</reference>
<comment type="caution">
    <text evidence="1">The sequence shown here is derived from an EMBL/GenBank/DDBJ whole genome shotgun (WGS) entry which is preliminary data.</text>
</comment>
<dbReference type="Proteomes" id="UP000623467">
    <property type="component" value="Unassembled WGS sequence"/>
</dbReference>
<keyword evidence="2" id="KW-1185">Reference proteome</keyword>
<organism evidence="1 2">
    <name type="scientific">Mycena sanguinolenta</name>
    <dbReference type="NCBI Taxonomy" id="230812"/>
    <lineage>
        <taxon>Eukaryota</taxon>
        <taxon>Fungi</taxon>
        <taxon>Dikarya</taxon>
        <taxon>Basidiomycota</taxon>
        <taxon>Agaricomycotina</taxon>
        <taxon>Agaricomycetes</taxon>
        <taxon>Agaricomycetidae</taxon>
        <taxon>Agaricales</taxon>
        <taxon>Marasmiineae</taxon>
        <taxon>Mycenaceae</taxon>
        <taxon>Mycena</taxon>
    </lineage>
</organism>
<proteinExistence type="predicted"/>
<dbReference type="OrthoDB" id="3005282at2759"/>
<dbReference type="EMBL" id="JACAZH010000010">
    <property type="protein sequence ID" value="KAF7357669.1"/>
    <property type="molecule type" value="Genomic_DNA"/>
</dbReference>
<dbReference type="AlphaFoldDB" id="A0A8H7D0Q2"/>
<evidence type="ECO:0000313" key="1">
    <source>
        <dbReference type="EMBL" id="KAF7357669.1"/>
    </source>
</evidence>
<evidence type="ECO:0000313" key="2">
    <source>
        <dbReference type="Proteomes" id="UP000623467"/>
    </source>
</evidence>
<protein>
    <submittedName>
        <fullName evidence="1">Uncharacterized protein</fullName>
    </submittedName>
</protein>